<evidence type="ECO:0000256" key="1">
    <source>
        <dbReference type="SAM" id="MobiDB-lite"/>
    </source>
</evidence>
<gene>
    <name evidence="2" type="ORF">NCTC8333_03511</name>
</gene>
<accession>A0AAX2KDC7</accession>
<name>A0AAX2KDC7_ECOLX</name>
<dbReference type="AlphaFoldDB" id="A0AAX2KDC7"/>
<organism evidence="2 3">
    <name type="scientific">Escherichia coli</name>
    <dbReference type="NCBI Taxonomy" id="562"/>
    <lineage>
        <taxon>Bacteria</taxon>
        <taxon>Pseudomonadati</taxon>
        <taxon>Pseudomonadota</taxon>
        <taxon>Gammaproteobacteria</taxon>
        <taxon>Enterobacterales</taxon>
        <taxon>Enterobacteriaceae</taxon>
        <taxon>Escherichia</taxon>
    </lineage>
</organism>
<proteinExistence type="predicted"/>
<feature type="region of interest" description="Disordered" evidence="1">
    <location>
        <begin position="38"/>
        <end position="58"/>
    </location>
</feature>
<dbReference type="Proteomes" id="UP000254718">
    <property type="component" value="Unassembled WGS sequence"/>
</dbReference>
<protein>
    <submittedName>
        <fullName evidence="2">Prophage major capsid protein</fullName>
    </submittedName>
</protein>
<evidence type="ECO:0000313" key="2">
    <source>
        <dbReference type="EMBL" id="STM24526.1"/>
    </source>
</evidence>
<comment type="caution">
    <text evidence="2">The sequence shown here is derived from an EMBL/GenBank/DDBJ whole genome shotgun (WGS) entry which is preliminary data.</text>
</comment>
<sequence length="58" mass="6915">MHCMKKLVITQWTDEQRAEWNRAKAELDALDEQIAREEELRRQDQAYVDESGPERAPE</sequence>
<dbReference type="EMBL" id="UGFE01000002">
    <property type="protein sequence ID" value="STM24526.1"/>
    <property type="molecule type" value="Genomic_DNA"/>
</dbReference>
<evidence type="ECO:0000313" key="3">
    <source>
        <dbReference type="Proteomes" id="UP000254718"/>
    </source>
</evidence>
<reference evidence="2 3" key="1">
    <citation type="submission" date="2018-06" db="EMBL/GenBank/DDBJ databases">
        <authorList>
            <consortium name="Pathogen Informatics"/>
            <person name="Doyle S."/>
        </authorList>
    </citation>
    <scope>NUCLEOTIDE SEQUENCE [LARGE SCALE GENOMIC DNA]</scope>
    <source>
        <strain evidence="2 3">NCTC8333</strain>
    </source>
</reference>